<dbReference type="AlphaFoldDB" id="A0A329QPS0"/>
<dbReference type="Proteomes" id="UP000250642">
    <property type="component" value="Unassembled WGS sequence"/>
</dbReference>
<dbReference type="RefSeq" id="WP_113054263.1">
    <property type="nucleotide sequence ID" value="NZ_CP175536.1"/>
</dbReference>
<reference evidence="1 2" key="1">
    <citation type="submission" date="2018-04" db="EMBL/GenBank/DDBJ databases">
        <title>Paenibacillus taichungensis Genome sequencing and assembly.</title>
        <authorList>
            <person name="Xu J."/>
            <person name="Rensing C."/>
            <person name="Mazhar H.S."/>
        </authorList>
    </citation>
    <scope>NUCLEOTIDE SEQUENCE [LARGE SCALE GENOMIC DNA]</scope>
    <source>
        <strain evidence="1 2">NC1</strain>
    </source>
</reference>
<dbReference type="EMBL" id="QEVW01000011">
    <property type="protein sequence ID" value="RAW13719.1"/>
    <property type="molecule type" value="Genomic_DNA"/>
</dbReference>
<evidence type="ECO:0000313" key="2">
    <source>
        <dbReference type="Proteomes" id="UP000250642"/>
    </source>
</evidence>
<protein>
    <submittedName>
        <fullName evidence="1">Uncharacterized protein</fullName>
    </submittedName>
</protein>
<gene>
    <name evidence="1" type="ORF">DC345_18190</name>
</gene>
<evidence type="ECO:0000313" key="1">
    <source>
        <dbReference type="EMBL" id="RAW13719.1"/>
    </source>
</evidence>
<proteinExistence type="predicted"/>
<comment type="caution">
    <text evidence="1">The sequence shown here is derived from an EMBL/GenBank/DDBJ whole genome shotgun (WGS) entry which is preliminary data.</text>
</comment>
<name>A0A329QPS0_9BACL</name>
<organism evidence="1 2">
    <name type="scientific">Paenibacillus taichungensis</name>
    <dbReference type="NCBI Taxonomy" id="484184"/>
    <lineage>
        <taxon>Bacteria</taxon>
        <taxon>Bacillati</taxon>
        <taxon>Bacillota</taxon>
        <taxon>Bacilli</taxon>
        <taxon>Bacillales</taxon>
        <taxon>Paenibacillaceae</taxon>
        <taxon>Paenibacillus</taxon>
    </lineage>
</organism>
<accession>A0A329QPS0</accession>
<sequence>MGDQYIQKMIDILTEAFNQITELDKEARGYRYAEGYFQPVSPETLTKYVQSKDFHLDELQRTISKRIEELAYLILKHEKYVENKTDS</sequence>